<name>A0A161QAW0_9FIRM</name>
<feature type="transmembrane region" description="Helical" evidence="2">
    <location>
        <begin position="7"/>
        <end position="28"/>
    </location>
</feature>
<dbReference type="AlphaFoldDB" id="A0A161QAW0"/>
<evidence type="ECO:0008006" key="5">
    <source>
        <dbReference type="Google" id="ProtNLM"/>
    </source>
</evidence>
<feature type="coiled-coil region" evidence="1">
    <location>
        <begin position="35"/>
        <end position="72"/>
    </location>
</feature>
<reference evidence="3 4" key="1">
    <citation type="submission" date="2015-12" db="EMBL/GenBank/DDBJ databases">
        <title>Draft genome of Thermovenabulum gondwanense isolated from a red thermophilic microbial mat colonisisng an outflow channel of a bore well.</title>
        <authorList>
            <person name="Patel B.K."/>
        </authorList>
    </citation>
    <scope>NUCLEOTIDE SEQUENCE [LARGE SCALE GENOMIC DNA]</scope>
    <source>
        <strain evidence="3 4">R270</strain>
    </source>
</reference>
<organism evidence="3 4">
    <name type="scientific">Thermovenabulum gondwanense</name>
    <dbReference type="NCBI Taxonomy" id="520767"/>
    <lineage>
        <taxon>Bacteria</taxon>
        <taxon>Bacillati</taxon>
        <taxon>Bacillota</taxon>
        <taxon>Clostridia</taxon>
        <taxon>Thermosediminibacterales</taxon>
        <taxon>Thermosediminibacteraceae</taxon>
        <taxon>Thermovenabulum</taxon>
    </lineage>
</organism>
<dbReference type="GO" id="GO:0055070">
    <property type="term" value="P:copper ion homeostasis"/>
    <property type="evidence" value="ECO:0007669"/>
    <property type="project" value="InterPro"/>
</dbReference>
<proteinExistence type="predicted"/>
<dbReference type="InterPro" id="IPR021522">
    <property type="entry name" value="MctB"/>
</dbReference>
<keyword evidence="4" id="KW-1185">Reference proteome</keyword>
<evidence type="ECO:0000313" key="3">
    <source>
        <dbReference type="EMBL" id="KYO65804.1"/>
    </source>
</evidence>
<comment type="caution">
    <text evidence="3">The sequence shown here is derived from an EMBL/GenBank/DDBJ whole genome shotgun (WGS) entry which is preliminary data.</text>
</comment>
<protein>
    <recommendedName>
        <fullName evidence="5">Copper transporter MctB</fullName>
    </recommendedName>
</protein>
<dbReference type="EMBL" id="LOHZ01000032">
    <property type="protein sequence ID" value="KYO65804.1"/>
    <property type="molecule type" value="Genomic_DNA"/>
</dbReference>
<sequence>MYNIRIISLLTVSIFISFTLGLLTGFSINGSEVIAYQQQDTIEQLENTLNKLKEVNKKLNADMKEIIKKQKEDCAFLEAHFADIFKNKLIGEKIVILTSGKNNVEILLDSLKKTGAGIEIKNLDEKTFFPVVCDFIILQKDKDENNNDLDGIIKFLKRYKQNFVVVQDYPATDEEKKYYAREKIFYVDEINNVVKKVKLILFLSK</sequence>
<evidence type="ECO:0000256" key="2">
    <source>
        <dbReference type="SAM" id="Phobius"/>
    </source>
</evidence>
<keyword evidence="2" id="KW-0472">Membrane</keyword>
<keyword evidence="2" id="KW-0812">Transmembrane</keyword>
<gene>
    <name evidence="3" type="ORF">ATZ99_14420</name>
</gene>
<dbReference type="Pfam" id="PF11382">
    <property type="entry name" value="MctB"/>
    <property type="match status" value="1"/>
</dbReference>
<keyword evidence="2" id="KW-1133">Transmembrane helix</keyword>
<accession>A0A161QAW0</accession>
<evidence type="ECO:0000256" key="1">
    <source>
        <dbReference type="SAM" id="Coils"/>
    </source>
</evidence>
<keyword evidence="1" id="KW-0175">Coiled coil</keyword>
<dbReference type="Proteomes" id="UP000075737">
    <property type="component" value="Unassembled WGS sequence"/>
</dbReference>
<dbReference type="GO" id="GO:0016020">
    <property type="term" value="C:membrane"/>
    <property type="evidence" value="ECO:0007669"/>
    <property type="project" value="InterPro"/>
</dbReference>
<evidence type="ECO:0000313" key="4">
    <source>
        <dbReference type="Proteomes" id="UP000075737"/>
    </source>
</evidence>
<dbReference type="STRING" id="520767.ATZ99_14420"/>